<dbReference type="AlphaFoldDB" id="A0A412WT20"/>
<name>A0A412WT20_9BACT</name>
<proteinExistence type="predicted"/>
<reference evidence="1 2" key="1">
    <citation type="submission" date="2018-08" db="EMBL/GenBank/DDBJ databases">
        <title>A genome reference for cultivated species of the human gut microbiota.</title>
        <authorList>
            <person name="Zou Y."/>
            <person name="Xue W."/>
            <person name="Luo G."/>
        </authorList>
    </citation>
    <scope>NUCLEOTIDE SEQUENCE [LARGE SCALE GENOMIC DNA]</scope>
    <source>
        <strain evidence="1 2">AF14-49</strain>
    </source>
</reference>
<organism evidence="1 2">
    <name type="scientific">Butyricimonas virosa</name>
    <dbReference type="NCBI Taxonomy" id="544645"/>
    <lineage>
        <taxon>Bacteria</taxon>
        <taxon>Pseudomonadati</taxon>
        <taxon>Bacteroidota</taxon>
        <taxon>Bacteroidia</taxon>
        <taxon>Bacteroidales</taxon>
        <taxon>Odoribacteraceae</taxon>
        <taxon>Butyricimonas</taxon>
    </lineage>
</organism>
<dbReference type="RefSeq" id="WP_118261683.1">
    <property type="nucleotide sequence ID" value="NZ_CALBWO010000004.1"/>
</dbReference>
<dbReference type="EMBL" id="QRZA01000060">
    <property type="protein sequence ID" value="RGV30307.1"/>
    <property type="molecule type" value="Genomic_DNA"/>
</dbReference>
<dbReference type="Proteomes" id="UP000283589">
    <property type="component" value="Unassembled WGS sequence"/>
</dbReference>
<accession>A0A412WT20</accession>
<evidence type="ECO:0000313" key="2">
    <source>
        <dbReference type="Proteomes" id="UP000283589"/>
    </source>
</evidence>
<gene>
    <name evidence="1" type="ORF">DWW18_20770</name>
</gene>
<sequence>MKYGWDNIFASALTGHLKDFDVNDIGLQMFGVGLHALQDGYGHAGVSMKDHSLYKDVYGDMNASLKITNSVIVVHKLLSGDYTYLDQEGAFSLDLRGMSSAQKGQVFNKILNYLGIN</sequence>
<protein>
    <submittedName>
        <fullName evidence="1">Uncharacterized protein</fullName>
    </submittedName>
</protein>
<evidence type="ECO:0000313" key="1">
    <source>
        <dbReference type="EMBL" id="RGV30307.1"/>
    </source>
</evidence>
<comment type="caution">
    <text evidence="1">The sequence shown here is derived from an EMBL/GenBank/DDBJ whole genome shotgun (WGS) entry which is preliminary data.</text>
</comment>